<proteinExistence type="predicted"/>
<name>A0A091D5R4_FUKDA</name>
<dbReference type="AlphaFoldDB" id="A0A091D5R4"/>
<feature type="region of interest" description="Disordered" evidence="1">
    <location>
        <begin position="153"/>
        <end position="180"/>
    </location>
</feature>
<reference evidence="2 3" key="1">
    <citation type="submission" date="2013-11" db="EMBL/GenBank/DDBJ databases">
        <title>The Damaraland mole rat (Fukomys damarensis) genome and evolution of African mole rats.</title>
        <authorList>
            <person name="Gladyshev V.N."/>
            <person name="Fang X."/>
        </authorList>
    </citation>
    <scope>NUCLEOTIDE SEQUENCE [LARGE SCALE GENOMIC DNA]</scope>
    <source>
        <tissue evidence="2">Liver</tissue>
    </source>
</reference>
<evidence type="ECO:0000313" key="2">
    <source>
        <dbReference type="EMBL" id="KFO25813.1"/>
    </source>
</evidence>
<feature type="region of interest" description="Disordered" evidence="1">
    <location>
        <begin position="129"/>
        <end position="148"/>
    </location>
</feature>
<keyword evidence="3" id="KW-1185">Reference proteome</keyword>
<protein>
    <submittedName>
        <fullName evidence="2">Uncharacterized protein</fullName>
    </submittedName>
</protein>
<sequence length="222" mass="23996">MFTDGRADGRAAVTTGASTEPGPLLSREVQRSDREAAEEEPVAIRISPVAKTMPYFLPLGFCKPDCEEAHVMDVGVSSRPGKEELRVLPWQRKVTVKLLSCTVSLQETPVSVLTFGLCGWILGDSTCSCQPTTSPASDSPLGDNRDNREAEADLPTSVLAKLGPGFLPSPGEEETGTGQPQNWADFRQALHRRLLDTQRTVPVPTSQDRRKPGLVISAVNTN</sequence>
<dbReference type="Proteomes" id="UP000028990">
    <property type="component" value="Unassembled WGS sequence"/>
</dbReference>
<organism evidence="2 3">
    <name type="scientific">Fukomys damarensis</name>
    <name type="common">Damaraland mole rat</name>
    <name type="synonym">Cryptomys damarensis</name>
    <dbReference type="NCBI Taxonomy" id="885580"/>
    <lineage>
        <taxon>Eukaryota</taxon>
        <taxon>Metazoa</taxon>
        <taxon>Chordata</taxon>
        <taxon>Craniata</taxon>
        <taxon>Vertebrata</taxon>
        <taxon>Euteleostomi</taxon>
        <taxon>Mammalia</taxon>
        <taxon>Eutheria</taxon>
        <taxon>Euarchontoglires</taxon>
        <taxon>Glires</taxon>
        <taxon>Rodentia</taxon>
        <taxon>Hystricomorpha</taxon>
        <taxon>Bathyergidae</taxon>
        <taxon>Fukomys</taxon>
    </lineage>
</organism>
<dbReference type="EMBL" id="KN123330">
    <property type="protein sequence ID" value="KFO25813.1"/>
    <property type="molecule type" value="Genomic_DNA"/>
</dbReference>
<evidence type="ECO:0000313" key="3">
    <source>
        <dbReference type="Proteomes" id="UP000028990"/>
    </source>
</evidence>
<evidence type="ECO:0000256" key="1">
    <source>
        <dbReference type="SAM" id="MobiDB-lite"/>
    </source>
</evidence>
<feature type="region of interest" description="Disordered" evidence="1">
    <location>
        <begin position="1"/>
        <end position="24"/>
    </location>
</feature>
<accession>A0A091D5R4</accession>
<gene>
    <name evidence="2" type="ORF">H920_12731</name>
</gene>